<feature type="transmembrane region" description="Helical" evidence="2">
    <location>
        <begin position="69"/>
        <end position="88"/>
    </location>
</feature>
<evidence type="ECO:0000256" key="1">
    <source>
        <dbReference type="SAM" id="MobiDB-lite"/>
    </source>
</evidence>
<dbReference type="PANTHER" id="PTHR37196">
    <property type="entry name" value="TRANSMEMBRANE PROTEIN"/>
    <property type="match status" value="1"/>
</dbReference>
<reference evidence="3" key="1">
    <citation type="submission" date="2019-12" db="EMBL/GenBank/DDBJ databases">
        <authorList>
            <person name="Scholz U."/>
            <person name="Mascher M."/>
            <person name="Fiebig A."/>
        </authorList>
    </citation>
    <scope>NUCLEOTIDE SEQUENCE</scope>
</reference>
<organism evidence="3">
    <name type="scientific">Spirodela intermedia</name>
    <name type="common">Intermediate duckweed</name>
    <dbReference type="NCBI Taxonomy" id="51605"/>
    <lineage>
        <taxon>Eukaryota</taxon>
        <taxon>Viridiplantae</taxon>
        <taxon>Streptophyta</taxon>
        <taxon>Embryophyta</taxon>
        <taxon>Tracheophyta</taxon>
        <taxon>Spermatophyta</taxon>
        <taxon>Magnoliopsida</taxon>
        <taxon>Liliopsida</taxon>
        <taxon>Araceae</taxon>
        <taxon>Lemnoideae</taxon>
        <taxon>Spirodela</taxon>
    </lineage>
</organism>
<feature type="region of interest" description="Disordered" evidence="1">
    <location>
        <begin position="99"/>
        <end position="141"/>
    </location>
</feature>
<keyword evidence="2" id="KW-0812">Transmembrane</keyword>
<keyword evidence="2" id="KW-1133">Transmembrane helix</keyword>
<dbReference type="AlphaFoldDB" id="A0A7I8IFJ7"/>
<evidence type="ECO:0000313" key="5">
    <source>
        <dbReference type="Proteomes" id="UP000663760"/>
    </source>
</evidence>
<sequence length="141" mass="15411">MAATGAALPSSSVLCGNLRKQRRFQLLLAAGRGPPSRHWLLRPPRITIGDAAALPLASISPASGGNLSVLIPISTVLLVFYWVANFVVPDMVTRDLQQQDELSRDQVPEETNDEADEKLSVTTPNFPARSTLPRVIKRSRR</sequence>
<evidence type="ECO:0000313" key="4">
    <source>
        <dbReference type="EMBL" id="CAA7392294.1"/>
    </source>
</evidence>
<evidence type="ECO:0000256" key="2">
    <source>
        <dbReference type="SAM" id="Phobius"/>
    </source>
</evidence>
<dbReference type="PANTHER" id="PTHR37196:SF2">
    <property type="entry name" value="TRANSMEMBRANE PROTEIN"/>
    <property type="match status" value="1"/>
</dbReference>
<dbReference type="OrthoDB" id="1932652at2759"/>
<dbReference type="Proteomes" id="UP000663760">
    <property type="component" value="Chromosome 2"/>
</dbReference>
<evidence type="ECO:0000313" key="3">
    <source>
        <dbReference type="EMBL" id="CAA2616937.1"/>
    </source>
</evidence>
<dbReference type="EMBL" id="LR746265">
    <property type="protein sequence ID" value="CAA7392294.1"/>
    <property type="molecule type" value="Genomic_DNA"/>
</dbReference>
<accession>A0A7I8IFJ7</accession>
<gene>
    <name evidence="3" type="ORF">SI7747_02003148</name>
    <name evidence="4" type="ORF">SI8410_02003441</name>
</gene>
<name>A0A7I8IFJ7_SPIIN</name>
<keyword evidence="5" id="KW-1185">Reference proteome</keyword>
<proteinExistence type="predicted"/>
<keyword evidence="2" id="KW-0472">Membrane</keyword>
<dbReference type="EMBL" id="LR743589">
    <property type="protein sequence ID" value="CAA2616937.1"/>
    <property type="molecule type" value="Genomic_DNA"/>
</dbReference>
<protein>
    <submittedName>
        <fullName evidence="3">Uncharacterized protein</fullName>
    </submittedName>
</protein>